<sequence>MFRLLRAARFLVIAPFLLLVLFVISRMTGGGSEWFRWAALAIGIVWVISLLRVIQGLLVVGGLAAIFSFLRKRS</sequence>
<dbReference type="Proteomes" id="UP000807850">
    <property type="component" value="Unassembled WGS sequence"/>
</dbReference>
<keyword evidence="1" id="KW-0472">Membrane</keyword>
<gene>
    <name evidence="2" type="ORF">HY076_05825</name>
</gene>
<dbReference type="EMBL" id="JACQAY010000182">
    <property type="protein sequence ID" value="MBI3539772.1"/>
    <property type="molecule type" value="Genomic_DNA"/>
</dbReference>
<proteinExistence type="predicted"/>
<comment type="caution">
    <text evidence="2">The sequence shown here is derived from an EMBL/GenBank/DDBJ whole genome shotgun (WGS) entry which is preliminary data.</text>
</comment>
<evidence type="ECO:0000313" key="3">
    <source>
        <dbReference type="Proteomes" id="UP000807850"/>
    </source>
</evidence>
<protein>
    <submittedName>
        <fullName evidence="2">Uncharacterized protein</fullName>
    </submittedName>
</protein>
<keyword evidence="1" id="KW-1133">Transmembrane helix</keyword>
<organism evidence="2 3">
    <name type="scientific">Eiseniibacteriota bacterium</name>
    <dbReference type="NCBI Taxonomy" id="2212470"/>
    <lineage>
        <taxon>Bacteria</taxon>
        <taxon>Candidatus Eiseniibacteriota</taxon>
    </lineage>
</organism>
<dbReference type="AlphaFoldDB" id="A0A9D6L4P4"/>
<name>A0A9D6L4P4_UNCEI</name>
<feature type="transmembrane region" description="Helical" evidence="1">
    <location>
        <begin position="7"/>
        <end position="25"/>
    </location>
</feature>
<evidence type="ECO:0000313" key="2">
    <source>
        <dbReference type="EMBL" id="MBI3539772.1"/>
    </source>
</evidence>
<evidence type="ECO:0000256" key="1">
    <source>
        <dbReference type="SAM" id="Phobius"/>
    </source>
</evidence>
<accession>A0A9D6L4P4</accession>
<keyword evidence="1" id="KW-0812">Transmembrane</keyword>
<feature type="transmembrane region" description="Helical" evidence="1">
    <location>
        <begin position="37"/>
        <end position="70"/>
    </location>
</feature>
<reference evidence="2" key="1">
    <citation type="submission" date="2020-07" db="EMBL/GenBank/DDBJ databases">
        <title>Huge and variable diversity of episymbiotic CPR bacteria and DPANN archaea in groundwater ecosystems.</title>
        <authorList>
            <person name="He C.Y."/>
            <person name="Keren R."/>
            <person name="Whittaker M."/>
            <person name="Farag I.F."/>
            <person name="Doudna J."/>
            <person name="Cate J.H.D."/>
            <person name="Banfield J.F."/>
        </authorList>
    </citation>
    <scope>NUCLEOTIDE SEQUENCE</scope>
    <source>
        <strain evidence="2">NC_groundwater_928_Pr1_S-0.2um_72_17</strain>
    </source>
</reference>